<evidence type="ECO:0000256" key="1">
    <source>
        <dbReference type="SAM" id="Phobius"/>
    </source>
</evidence>
<keyword evidence="1" id="KW-1133">Transmembrane helix</keyword>
<sequence>MPLIVKGALCGLMLFLVNWLFAAAESLSLLLIFSNLLPGFVFGGLLEADSKRDFGRKSLAFITLSGFLYILVAWIATGPELQSVKDLKFPIASVIGSVGLMLLYGALVNKQVLNLPTLICAFIAGIIATLLQLLNPDLIFTYHVKYMEILAVLIIIPIWQILFCSVIYFSLKMNRATPVRLGL</sequence>
<reference evidence="2" key="1">
    <citation type="journal article" date="2014" name="Int. J. Syst. Evol. Microbiol.">
        <title>Complete genome sequence of Corynebacterium casei LMG S-19264T (=DSM 44701T), isolated from a smear-ripened cheese.</title>
        <authorList>
            <consortium name="US DOE Joint Genome Institute (JGI-PGF)"/>
            <person name="Walter F."/>
            <person name="Albersmeier A."/>
            <person name="Kalinowski J."/>
            <person name="Ruckert C."/>
        </authorList>
    </citation>
    <scope>NUCLEOTIDE SEQUENCE</scope>
    <source>
        <strain evidence="2">CCM 8711</strain>
    </source>
</reference>
<protein>
    <submittedName>
        <fullName evidence="2">Uncharacterized protein</fullName>
    </submittedName>
</protein>
<feature type="transmembrane region" description="Helical" evidence="1">
    <location>
        <begin position="7"/>
        <end position="23"/>
    </location>
</feature>
<gene>
    <name evidence="2" type="ORF">GCM10011425_03320</name>
</gene>
<dbReference type="AlphaFoldDB" id="A0A917J4R1"/>
<name>A0A917J4R1_9SPHI</name>
<evidence type="ECO:0000313" key="3">
    <source>
        <dbReference type="Proteomes" id="UP000662074"/>
    </source>
</evidence>
<organism evidence="2 3">
    <name type="scientific">Mucilaginibacter galii</name>
    <dbReference type="NCBI Taxonomy" id="2005073"/>
    <lineage>
        <taxon>Bacteria</taxon>
        <taxon>Pseudomonadati</taxon>
        <taxon>Bacteroidota</taxon>
        <taxon>Sphingobacteriia</taxon>
        <taxon>Sphingobacteriales</taxon>
        <taxon>Sphingobacteriaceae</taxon>
        <taxon>Mucilaginibacter</taxon>
    </lineage>
</organism>
<evidence type="ECO:0000313" key="2">
    <source>
        <dbReference type="EMBL" id="GGI49120.1"/>
    </source>
</evidence>
<proteinExistence type="predicted"/>
<reference evidence="2" key="2">
    <citation type="submission" date="2020-09" db="EMBL/GenBank/DDBJ databases">
        <authorList>
            <person name="Sun Q."/>
            <person name="Sedlacek I."/>
        </authorList>
    </citation>
    <scope>NUCLEOTIDE SEQUENCE</scope>
    <source>
        <strain evidence="2">CCM 8711</strain>
    </source>
</reference>
<dbReference type="EMBL" id="BMDO01000001">
    <property type="protein sequence ID" value="GGI49120.1"/>
    <property type="molecule type" value="Genomic_DNA"/>
</dbReference>
<dbReference type="Proteomes" id="UP000662074">
    <property type="component" value="Unassembled WGS sequence"/>
</dbReference>
<feature type="transmembrane region" description="Helical" evidence="1">
    <location>
        <begin position="89"/>
        <end position="108"/>
    </location>
</feature>
<feature type="transmembrane region" description="Helical" evidence="1">
    <location>
        <begin position="29"/>
        <end position="46"/>
    </location>
</feature>
<dbReference type="RefSeq" id="WP_188413187.1">
    <property type="nucleotide sequence ID" value="NZ_BMDO01000001.1"/>
</dbReference>
<feature type="transmembrane region" description="Helical" evidence="1">
    <location>
        <begin position="58"/>
        <end position="77"/>
    </location>
</feature>
<feature type="transmembrane region" description="Helical" evidence="1">
    <location>
        <begin position="115"/>
        <end position="134"/>
    </location>
</feature>
<keyword evidence="3" id="KW-1185">Reference proteome</keyword>
<accession>A0A917J4R1</accession>
<keyword evidence="1" id="KW-0472">Membrane</keyword>
<keyword evidence="1" id="KW-0812">Transmembrane</keyword>
<comment type="caution">
    <text evidence="2">The sequence shown here is derived from an EMBL/GenBank/DDBJ whole genome shotgun (WGS) entry which is preliminary data.</text>
</comment>
<feature type="transmembrane region" description="Helical" evidence="1">
    <location>
        <begin position="146"/>
        <end position="171"/>
    </location>
</feature>